<dbReference type="AlphaFoldDB" id="A0A1B7LBY4"/>
<gene>
    <name evidence="2" type="ORF">A6M21_00810</name>
</gene>
<evidence type="ECO:0000256" key="1">
    <source>
        <dbReference type="SAM" id="MobiDB-lite"/>
    </source>
</evidence>
<dbReference type="Proteomes" id="UP000078532">
    <property type="component" value="Unassembled WGS sequence"/>
</dbReference>
<dbReference type="STRING" id="1838280.A6M21_00810"/>
<reference evidence="2 3" key="1">
    <citation type="submission" date="2016-04" db="EMBL/GenBank/DDBJ databases">
        <authorList>
            <person name="Evans L.H."/>
            <person name="Alamgir A."/>
            <person name="Owens N."/>
            <person name="Weber N.D."/>
            <person name="Virtaneva K."/>
            <person name="Barbian K."/>
            <person name="Babar A."/>
            <person name="Rosenke K."/>
        </authorList>
    </citation>
    <scope>NUCLEOTIDE SEQUENCE [LARGE SCALE GENOMIC DNA]</scope>
    <source>
        <strain evidence="2 3">LMa1</strain>
    </source>
</reference>
<organism evidence="2 3">
    <name type="scientific">Desulfotomaculum copahuensis</name>
    <dbReference type="NCBI Taxonomy" id="1838280"/>
    <lineage>
        <taxon>Bacteria</taxon>
        <taxon>Bacillati</taxon>
        <taxon>Bacillota</taxon>
        <taxon>Clostridia</taxon>
        <taxon>Eubacteriales</taxon>
        <taxon>Desulfotomaculaceae</taxon>
        <taxon>Desulfotomaculum</taxon>
    </lineage>
</organism>
<evidence type="ECO:0000313" key="3">
    <source>
        <dbReference type="Proteomes" id="UP000078532"/>
    </source>
</evidence>
<protein>
    <submittedName>
        <fullName evidence="2">Uncharacterized protein</fullName>
    </submittedName>
</protein>
<comment type="caution">
    <text evidence="2">The sequence shown here is derived from an EMBL/GenBank/DDBJ whole genome shotgun (WGS) entry which is preliminary data.</text>
</comment>
<name>A0A1B7LBY4_9FIRM</name>
<proteinExistence type="predicted"/>
<accession>A0A1B7LBY4</accession>
<keyword evidence="3" id="KW-1185">Reference proteome</keyword>
<evidence type="ECO:0000313" key="2">
    <source>
        <dbReference type="EMBL" id="OAT80189.1"/>
    </source>
</evidence>
<sequence>MIGLRPGHTGAPVWIAPDGGPGSAGAARRPTIDRGARRAVKPGSGSPGAAHQESLKPGRKKAAVPIASGTAALFSPAWRGRFLLGLYFFNLLQVAGEHLFTLIQLVD</sequence>
<dbReference type="EMBL" id="LYVF01000184">
    <property type="protein sequence ID" value="OAT80189.1"/>
    <property type="molecule type" value="Genomic_DNA"/>
</dbReference>
<feature type="region of interest" description="Disordered" evidence="1">
    <location>
        <begin position="1"/>
        <end position="61"/>
    </location>
</feature>